<dbReference type="Proteomes" id="UP001589833">
    <property type="component" value="Unassembled WGS sequence"/>
</dbReference>
<evidence type="ECO:0000313" key="2">
    <source>
        <dbReference type="Proteomes" id="UP001589833"/>
    </source>
</evidence>
<name>A0ABV6NAU5_9BACI</name>
<reference evidence="1 2" key="1">
    <citation type="submission" date="2024-09" db="EMBL/GenBank/DDBJ databases">
        <authorList>
            <person name="Sun Q."/>
            <person name="Mori K."/>
        </authorList>
    </citation>
    <scope>NUCLEOTIDE SEQUENCE [LARGE SCALE GENOMIC DNA]</scope>
    <source>
        <strain evidence="1 2">NCAIM B.02301</strain>
    </source>
</reference>
<comment type="caution">
    <text evidence="1">The sequence shown here is derived from an EMBL/GenBank/DDBJ whole genome shotgun (WGS) entry which is preliminary data.</text>
</comment>
<organism evidence="1 2">
    <name type="scientific">Halalkalibacter alkalisediminis</name>
    <dbReference type="NCBI Taxonomy" id="935616"/>
    <lineage>
        <taxon>Bacteria</taxon>
        <taxon>Bacillati</taxon>
        <taxon>Bacillota</taxon>
        <taxon>Bacilli</taxon>
        <taxon>Bacillales</taxon>
        <taxon>Bacillaceae</taxon>
        <taxon>Halalkalibacter</taxon>
    </lineage>
</organism>
<proteinExistence type="predicted"/>
<evidence type="ECO:0008006" key="3">
    <source>
        <dbReference type="Google" id="ProtNLM"/>
    </source>
</evidence>
<sequence length="252" mass="29399">MDRSINEKLDTFSIEIIDYLINMEGISLKELLEEEETMNRFITSRTNCFNCNDMRVGGANAMKWFGNFISAHLYLLSIENKWIHYHDVSIKEKGKGAAILLLQPHLEEVPERGKEAFVKSKLSDLFTFLLPLVQEVAKASKLSLQQTWGLVANSYYNHLYQWLETSKDKEKIECDVKQLRTLDSTLFGLKRNPFDVSFRYVDSWWEPVELVRVKPACCMSYLKAEGHYCFSCPKLTNEERFERGEKLRAENT</sequence>
<gene>
    <name evidence="1" type="ORF">ACFFH4_01620</name>
</gene>
<protein>
    <recommendedName>
        <fullName evidence="3">Ferric siderophore reductase C-terminal domain-containing protein</fullName>
    </recommendedName>
</protein>
<evidence type="ECO:0000313" key="1">
    <source>
        <dbReference type="EMBL" id="MFC0557751.1"/>
    </source>
</evidence>
<dbReference type="EMBL" id="JBHLTR010000003">
    <property type="protein sequence ID" value="MFC0557751.1"/>
    <property type="molecule type" value="Genomic_DNA"/>
</dbReference>
<dbReference type="RefSeq" id="WP_273843135.1">
    <property type="nucleotide sequence ID" value="NZ_JAQQWT010000006.1"/>
</dbReference>
<keyword evidence="2" id="KW-1185">Reference proteome</keyword>
<accession>A0ABV6NAU5</accession>